<proteinExistence type="predicted"/>
<dbReference type="EMBL" id="CDMZ01001665">
    <property type="protein sequence ID" value="CEM35939.1"/>
    <property type="molecule type" value="Genomic_DNA"/>
</dbReference>
<feature type="region of interest" description="Disordered" evidence="1">
    <location>
        <begin position="322"/>
        <end position="370"/>
    </location>
</feature>
<dbReference type="PhylomeDB" id="A0A0G4GXT4"/>
<name>A0A0G4GXT4_9ALVE</name>
<evidence type="ECO:0000256" key="2">
    <source>
        <dbReference type="SAM" id="SignalP"/>
    </source>
</evidence>
<protein>
    <recommendedName>
        <fullName evidence="3">NAD(P)-binding domain-containing protein</fullName>
    </recommendedName>
</protein>
<evidence type="ECO:0000313" key="4">
    <source>
        <dbReference type="EMBL" id="CEM35939.1"/>
    </source>
</evidence>
<evidence type="ECO:0000256" key="1">
    <source>
        <dbReference type="SAM" id="MobiDB-lite"/>
    </source>
</evidence>
<dbReference type="PANTHER" id="PTHR15020">
    <property type="entry name" value="FLAVIN REDUCTASE-RELATED"/>
    <property type="match status" value="1"/>
</dbReference>
<dbReference type="VEuPathDB" id="CryptoDB:Cvel_23837"/>
<keyword evidence="2" id="KW-0732">Signal</keyword>
<dbReference type="Gene3D" id="3.40.50.720">
    <property type="entry name" value="NAD(P)-binding Rossmann-like Domain"/>
    <property type="match status" value="1"/>
</dbReference>
<feature type="domain" description="NAD(P)-binding" evidence="3">
    <location>
        <begin position="39"/>
        <end position="267"/>
    </location>
</feature>
<feature type="compositionally biased region" description="Basic and acidic residues" evidence="1">
    <location>
        <begin position="360"/>
        <end position="370"/>
    </location>
</feature>
<dbReference type="SUPFAM" id="SSF51735">
    <property type="entry name" value="NAD(P)-binding Rossmann-fold domains"/>
    <property type="match status" value="1"/>
</dbReference>
<dbReference type="InterPro" id="IPR016040">
    <property type="entry name" value="NAD(P)-bd_dom"/>
</dbReference>
<dbReference type="AlphaFoldDB" id="A0A0G4GXT4"/>
<evidence type="ECO:0000259" key="3">
    <source>
        <dbReference type="Pfam" id="PF13460"/>
    </source>
</evidence>
<reference evidence="4" key="1">
    <citation type="submission" date="2014-11" db="EMBL/GenBank/DDBJ databases">
        <authorList>
            <person name="Otto D Thomas"/>
            <person name="Naeem Raeece"/>
        </authorList>
    </citation>
    <scope>NUCLEOTIDE SEQUENCE</scope>
</reference>
<organism evidence="4">
    <name type="scientific">Chromera velia CCMP2878</name>
    <dbReference type="NCBI Taxonomy" id="1169474"/>
    <lineage>
        <taxon>Eukaryota</taxon>
        <taxon>Sar</taxon>
        <taxon>Alveolata</taxon>
        <taxon>Colpodellida</taxon>
        <taxon>Chromeraceae</taxon>
        <taxon>Chromera</taxon>
    </lineage>
</organism>
<dbReference type="PANTHER" id="PTHR15020:SF11">
    <property type="entry name" value="OS06G0360300 PROTEIN"/>
    <property type="match status" value="1"/>
</dbReference>
<dbReference type="InterPro" id="IPR036291">
    <property type="entry name" value="NAD(P)-bd_dom_sf"/>
</dbReference>
<sequence>MMNVVLSSCSLFLLCAVRQSIAFASSAAPSSPQKVLVAGAAGRVGRRVVENLVKRGTGVLAAVRNVDSGKETLESLFGGSLPPEVQIVPCDLTSANSMQEACKDADAVIFCASGLSPSTGTVGSAVRAVKSFFGVKEKVDSAAAGVLARALLSGAKKGEVAGSSTPRLVHLSSAAVTRPSWSEEEKEVFKEVAEIPIVKLNPFDILGDKLEGEESVRSSGVPYCVVRACGLNDNQPPGRPVVVTGDVSVGRICRSDVAEVLVSCLFEQAASQKTFEVFSRPELPKNSGIFRSALERVKPDSKDWRDAVGSRAVSPELYSLLQQLQGPPPPRPDAEVEVQSSSPSETARVEGGQGEETETVEEKEKIVQTA</sequence>
<gene>
    <name evidence="4" type="ORF">Cvel_23837</name>
</gene>
<feature type="signal peptide" evidence="2">
    <location>
        <begin position="1"/>
        <end position="22"/>
    </location>
</feature>
<accession>A0A0G4GXT4</accession>
<dbReference type="Pfam" id="PF13460">
    <property type="entry name" value="NAD_binding_10"/>
    <property type="match status" value="1"/>
</dbReference>
<feature type="chain" id="PRO_5005190802" description="NAD(P)-binding domain-containing protein" evidence="2">
    <location>
        <begin position="23"/>
        <end position="370"/>
    </location>
</feature>